<keyword evidence="1" id="KW-0472">Membrane</keyword>
<dbReference type="EMBL" id="CAJFDH010000006">
    <property type="protein sequence ID" value="CAD5227678.1"/>
    <property type="molecule type" value="Genomic_DNA"/>
</dbReference>
<evidence type="ECO:0000256" key="1">
    <source>
        <dbReference type="SAM" id="Phobius"/>
    </source>
</evidence>
<reference evidence="2" key="1">
    <citation type="submission" date="2020-09" db="EMBL/GenBank/DDBJ databases">
        <authorList>
            <person name="Kikuchi T."/>
        </authorList>
    </citation>
    <scope>NUCLEOTIDE SEQUENCE</scope>
    <source>
        <strain evidence="2">SH1</strain>
    </source>
</reference>
<keyword evidence="3" id="KW-1185">Reference proteome</keyword>
<sequence length="73" mass="8563">MLKYDAQVSLNIARVWLQSGWANDARFPLLLIEWSAHGIPWLIFSISVFLYICIKNYDTETQWKWGVLLFGKS</sequence>
<keyword evidence="1" id="KW-0812">Transmembrane</keyword>
<comment type="caution">
    <text evidence="2">The sequence shown here is derived from an EMBL/GenBank/DDBJ whole genome shotgun (WGS) entry which is preliminary data.</text>
</comment>
<proteinExistence type="predicted"/>
<organism evidence="2 3">
    <name type="scientific">Bursaphelenchus okinawaensis</name>
    <dbReference type="NCBI Taxonomy" id="465554"/>
    <lineage>
        <taxon>Eukaryota</taxon>
        <taxon>Metazoa</taxon>
        <taxon>Ecdysozoa</taxon>
        <taxon>Nematoda</taxon>
        <taxon>Chromadorea</taxon>
        <taxon>Rhabditida</taxon>
        <taxon>Tylenchina</taxon>
        <taxon>Tylenchomorpha</taxon>
        <taxon>Aphelenchoidea</taxon>
        <taxon>Aphelenchoididae</taxon>
        <taxon>Bursaphelenchus</taxon>
    </lineage>
</organism>
<evidence type="ECO:0000313" key="2">
    <source>
        <dbReference type="EMBL" id="CAD5227678.1"/>
    </source>
</evidence>
<dbReference type="AlphaFoldDB" id="A0A811LL78"/>
<name>A0A811LL78_9BILA</name>
<evidence type="ECO:0000313" key="3">
    <source>
        <dbReference type="Proteomes" id="UP000614601"/>
    </source>
</evidence>
<dbReference type="Proteomes" id="UP000614601">
    <property type="component" value="Unassembled WGS sequence"/>
</dbReference>
<gene>
    <name evidence="2" type="ORF">BOKJ2_LOCUS12293</name>
</gene>
<keyword evidence="1" id="KW-1133">Transmembrane helix</keyword>
<protein>
    <submittedName>
        <fullName evidence="2">Uncharacterized protein</fullName>
    </submittedName>
</protein>
<dbReference type="EMBL" id="CAJFCW020000006">
    <property type="protein sequence ID" value="CAG9123494.1"/>
    <property type="molecule type" value="Genomic_DNA"/>
</dbReference>
<accession>A0A811LL78</accession>
<feature type="transmembrane region" description="Helical" evidence="1">
    <location>
        <begin position="34"/>
        <end position="54"/>
    </location>
</feature>
<dbReference type="Proteomes" id="UP000783686">
    <property type="component" value="Unassembled WGS sequence"/>
</dbReference>